<keyword evidence="1" id="KW-0805">Transcription regulation</keyword>
<dbReference type="PANTHER" id="PTHR30146:SF24">
    <property type="entry name" value="XYLOSE OPERON REGULATORY PROTEIN"/>
    <property type="match status" value="1"/>
</dbReference>
<dbReference type="InterPro" id="IPR009057">
    <property type="entry name" value="Homeodomain-like_sf"/>
</dbReference>
<evidence type="ECO:0000256" key="2">
    <source>
        <dbReference type="ARBA" id="ARBA00023125"/>
    </source>
</evidence>
<evidence type="ECO:0000313" key="6">
    <source>
        <dbReference type="Proteomes" id="UP000311605"/>
    </source>
</evidence>
<evidence type="ECO:0000256" key="1">
    <source>
        <dbReference type="ARBA" id="ARBA00023015"/>
    </source>
</evidence>
<accession>A0A5C4XGN9</accession>
<comment type="caution">
    <text evidence="5">The sequence shown here is derived from an EMBL/GenBank/DDBJ whole genome shotgun (WGS) entry which is preliminary data.</text>
</comment>
<dbReference type="SMART" id="SM00342">
    <property type="entry name" value="HTH_ARAC"/>
    <property type="match status" value="1"/>
</dbReference>
<evidence type="ECO:0000259" key="4">
    <source>
        <dbReference type="PROSITE" id="PS01124"/>
    </source>
</evidence>
<dbReference type="Pfam" id="PF22177">
    <property type="entry name" value="PBP1_XylR"/>
    <property type="match status" value="1"/>
</dbReference>
<name>A0A5C4XGN9_9HYPH</name>
<gene>
    <name evidence="5" type="ORF">FHP24_20775</name>
</gene>
<dbReference type="SUPFAM" id="SSF53822">
    <property type="entry name" value="Periplasmic binding protein-like I"/>
    <property type="match status" value="1"/>
</dbReference>
<dbReference type="SUPFAM" id="SSF46689">
    <property type="entry name" value="Homeodomain-like"/>
    <property type="match status" value="2"/>
</dbReference>
<feature type="domain" description="HTH araC/xylS-type" evidence="4">
    <location>
        <begin position="292"/>
        <end position="390"/>
    </location>
</feature>
<evidence type="ECO:0000256" key="3">
    <source>
        <dbReference type="ARBA" id="ARBA00023163"/>
    </source>
</evidence>
<protein>
    <submittedName>
        <fullName evidence="5">Helix-turn-helix domain-containing protein</fullName>
    </submittedName>
</protein>
<dbReference type="OrthoDB" id="186587at2"/>
<proteinExistence type="predicted"/>
<sequence length="394" mass="44374">MTAKKRNGYQVALLFKARGSYGREIIAGVCDYVKSTRAVWDMLLHEDFRDSVAGISDWSGNGIIADFDDPDFVTALSEVSIPVIGVGGSYHRNADYPRNFPYVATDNEKLVTEAYTHLVDMGLPRFAFYGLPETRSYRWSEEREKAYLKLCARDRAKPEIFKGQGTFGPDWDEILADVIAWLKGLPKPIGVIAVTDSRARHILQACILADIAVPEQVSIVGIDDDPLLRMLTRIPISSVRQGTRSMGRTAAAMLHRRLIGATLDETRVIIPPEGLNAQMSSRYQPIYDPYVMRARHFIRQFAGQGIKVAQVAAYVGVSRTTLETHFRRAFGYTVHDDMLAYRLQTAQKLLMDLGLPLERVAELSGFTSNQYMHTVFKRELGCSPREYQRNTVAR</sequence>
<reference evidence="5 6" key="1">
    <citation type="submission" date="2019-06" db="EMBL/GenBank/DDBJ databases">
        <title>The draft genome of Rhizobium smilacinae PTYR-5.</title>
        <authorList>
            <person name="Liu L."/>
            <person name="Li L."/>
            <person name="Zhang X."/>
        </authorList>
    </citation>
    <scope>NUCLEOTIDE SEQUENCE [LARGE SCALE GENOMIC DNA]</scope>
    <source>
        <strain evidence="5 6">PTYR-5</strain>
    </source>
</reference>
<dbReference type="Gene3D" id="3.40.50.2300">
    <property type="match status" value="2"/>
</dbReference>
<dbReference type="GO" id="GO:0003700">
    <property type="term" value="F:DNA-binding transcription factor activity"/>
    <property type="evidence" value="ECO:0007669"/>
    <property type="project" value="InterPro"/>
</dbReference>
<dbReference type="Pfam" id="PF12833">
    <property type="entry name" value="HTH_18"/>
    <property type="match status" value="1"/>
</dbReference>
<keyword evidence="2" id="KW-0238">DNA-binding</keyword>
<dbReference type="RefSeq" id="WP_139678142.1">
    <property type="nucleotide sequence ID" value="NZ_VDMN01000005.1"/>
</dbReference>
<keyword evidence="3" id="KW-0804">Transcription</keyword>
<dbReference type="PROSITE" id="PS01124">
    <property type="entry name" value="HTH_ARAC_FAMILY_2"/>
    <property type="match status" value="1"/>
</dbReference>
<dbReference type="EMBL" id="VDMN01000005">
    <property type="protein sequence ID" value="TNM61694.1"/>
    <property type="molecule type" value="Genomic_DNA"/>
</dbReference>
<evidence type="ECO:0000313" key="5">
    <source>
        <dbReference type="EMBL" id="TNM61694.1"/>
    </source>
</evidence>
<dbReference type="Proteomes" id="UP000311605">
    <property type="component" value="Unassembled WGS sequence"/>
</dbReference>
<dbReference type="PANTHER" id="PTHR30146">
    <property type="entry name" value="LACI-RELATED TRANSCRIPTIONAL REPRESSOR"/>
    <property type="match status" value="1"/>
</dbReference>
<dbReference type="GO" id="GO:0000976">
    <property type="term" value="F:transcription cis-regulatory region binding"/>
    <property type="evidence" value="ECO:0007669"/>
    <property type="project" value="TreeGrafter"/>
</dbReference>
<dbReference type="InterPro" id="IPR054031">
    <property type="entry name" value="XylR_PBP1"/>
</dbReference>
<dbReference type="InterPro" id="IPR018060">
    <property type="entry name" value="HTH_AraC"/>
</dbReference>
<organism evidence="5 6">
    <name type="scientific">Aliirhizobium smilacinae</name>
    <dbReference type="NCBI Taxonomy" id="1395944"/>
    <lineage>
        <taxon>Bacteria</taxon>
        <taxon>Pseudomonadati</taxon>
        <taxon>Pseudomonadota</taxon>
        <taxon>Alphaproteobacteria</taxon>
        <taxon>Hyphomicrobiales</taxon>
        <taxon>Rhizobiaceae</taxon>
        <taxon>Aliirhizobium</taxon>
    </lineage>
</organism>
<dbReference type="AlphaFoldDB" id="A0A5C4XGN9"/>
<keyword evidence="6" id="KW-1185">Reference proteome</keyword>
<dbReference type="Pfam" id="PF13377">
    <property type="entry name" value="Peripla_BP_3"/>
    <property type="match status" value="1"/>
</dbReference>
<dbReference type="Gene3D" id="1.10.10.60">
    <property type="entry name" value="Homeodomain-like"/>
    <property type="match status" value="1"/>
</dbReference>
<dbReference type="InterPro" id="IPR028082">
    <property type="entry name" value="Peripla_BP_I"/>
</dbReference>
<dbReference type="CDD" id="cd01543">
    <property type="entry name" value="PBP1_XylR"/>
    <property type="match status" value="1"/>
</dbReference>
<dbReference type="InterPro" id="IPR046335">
    <property type="entry name" value="LacI/GalR-like_sensor"/>
</dbReference>